<evidence type="ECO:0000256" key="1">
    <source>
        <dbReference type="SAM" id="MobiDB-lite"/>
    </source>
</evidence>
<accession>A0A369C2H6</accession>
<reference evidence="3 4" key="1">
    <citation type="submission" date="2018-07" db="EMBL/GenBank/DDBJ databases">
        <title>Genomic Encyclopedia of Type Strains, Phase IV (KMG-IV): sequencing the most valuable type-strain genomes for metagenomic binning, comparative biology and taxonomic classification.</title>
        <authorList>
            <person name="Goeker M."/>
        </authorList>
    </citation>
    <scope>NUCLEOTIDE SEQUENCE [LARGE SCALE GENOMIC DNA]</scope>
    <source>
        <strain evidence="3 4">DSM 26407</strain>
    </source>
</reference>
<evidence type="ECO:0000313" key="3">
    <source>
        <dbReference type="EMBL" id="RCX28099.1"/>
    </source>
</evidence>
<protein>
    <submittedName>
        <fullName evidence="3">Uncharacterized protein</fullName>
    </submittedName>
</protein>
<name>A0A369C2H6_9GAMM</name>
<gene>
    <name evidence="3" type="ORF">DFQ59_108127</name>
</gene>
<sequence>MTAASPTPSALPTRFLRVLCCGLLLASASVATAAEGDSPDAGQTAAPAEQQRIDRETGAFESPLLIRMRARVSPNWPGPRGTPPATERRHCPVIPGPAGTPGTVPDFC</sequence>
<proteinExistence type="predicted"/>
<feature type="region of interest" description="Disordered" evidence="1">
    <location>
        <begin position="32"/>
        <end position="57"/>
    </location>
</feature>
<feature type="chain" id="PRO_5016661661" evidence="2">
    <location>
        <begin position="34"/>
        <end position="108"/>
    </location>
</feature>
<dbReference type="RefSeq" id="WP_114280514.1">
    <property type="nucleotide sequence ID" value="NZ_QPJY01000008.1"/>
</dbReference>
<evidence type="ECO:0000313" key="4">
    <source>
        <dbReference type="Proteomes" id="UP000252707"/>
    </source>
</evidence>
<dbReference type="AlphaFoldDB" id="A0A369C2H6"/>
<dbReference type="Proteomes" id="UP000252707">
    <property type="component" value="Unassembled WGS sequence"/>
</dbReference>
<comment type="caution">
    <text evidence="3">The sequence shown here is derived from an EMBL/GenBank/DDBJ whole genome shotgun (WGS) entry which is preliminary data.</text>
</comment>
<feature type="signal peptide" evidence="2">
    <location>
        <begin position="1"/>
        <end position="33"/>
    </location>
</feature>
<feature type="region of interest" description="Disordered" evidence="1">
    <location>
        <begin position="71"/>
        <end position="108"/>
    </location>
</feature>
<keyword evidence="2" id="KW-0732">Signal</keyword>
<evidence type="ECO:0000256" key="2">
    <source>
        <dbReference type="SAM" id="SignalP"/>
    </source>
</evidence>
<organism evidence="3 4">
    <name type="scientific">Thioalbus denitrificans</name>
    <dbReference type="NCBI Taxonomy" id="547122"/>
    <lineage>
        <taxon>Bacteria</taxon>
        <taxon>Pseudomonadati</taxon>
        <taxon>Pseudomonadota</taxon>
        <taxon>Gammaproteobacteria</taxon>
        <taxon>Chromatiales</taxon>
        <taxon>Ectothiorhodospiraceae</taxon>
        <taxon>Thioalbus</taxon>
    </lineage>
</organism>
<keyword evidence="4" id="KW-1185">Reference proteome</keyword>
<dbReference type="EMBL" id="QPJY01000008">
    <property type="protein sequence ID" value="RCX28099.1"/>
    <property type="molecule type" value="Genomic_DNA"/>
</dbReference>